<evidence type="ECO:0000313" key="2">
    <source>
        <dbReference type="Proteomes" id="UP000789739"/>
    </source>
</evidence>
<evidence type="ECO:0000313" key="1">
    <source>
        <dbReference type="EMBL" id="CAG8647951.1"/>
    </source>
</evidence>
<feature type="non-terminal residue" evidence="1">
    <location>
        <position position="43"/>
    </location>
</feature>
<proteinExistence type="predicted"/>
<dbReference type="OrthoDB" id="2444190at2759"/>
<dbReference type="AlphaFoldDB" id="A0A9N9DPT2"/>
<keyword evidence="2" id="KW-1185">Reference proteome</keyword>
<accession>A0A9N9DPT2</accession>
<comment type="caution">
    <text evidence="1">The sequence shown here is derived from an EMBL/GenBank/DDBJ whole genome shotgun (WGS) entry which is preliminary data.</text>
</comment>
<dbReference type="EMBL" id="CAJVPI010002700">
    <property type="protein sequence ID" value="CAG8647951.1"/>
    <property type="molecule type" value="Genomic_DNA"/>
</dbReference>
<gene>
    <name evidence="1" type="ORF">PBRASI_LOCUS10127</name>
</gene>
<dbReference type="Proteomes" id="UP000789739">
    <property type="component" value="Unassembled WGS sequence"/>
</dbReference>
<protein>
    <submittedName>
        <fullName evidence="1">7945_t:CDS:1</fullName>
    </submittedName>
</protein>
<name>A0A9N9DPT2_9GLOM</name>
<sequence>MALKDYLPDFKGALNSFYDERLKDAIENKSAEYKRLLQENFAY</sequence>
<organism evidence="1 2">
    <name type="scientific">Paraglomus brasilianum</name>
    <dbReference type="NCBI Taxonomy" id="144538"/>
    <lineage>
        <taxon>Eukaryota</taxon>
        <taxon>Fungi</taxon>
        <taxon>Fungi incertae sedis</taxon>
        <taxon>Mucoromycota</taxon>
        <taxon>Glomeromycotina</taxon>
        <taxon>Glomeromycetes</taxon>
        <taxon>Paraglomerales</taxon>
        <taxon>Paraglomeraceae</taxon>
        <taxon>Paraglomus</taxon>
    </lineage>
</organism>
<reference evidence="1" key="1">
    <citation type="submission" date="2021-06" db="EMBL/GenBank/DDBJ databases">
        <authorList>
            <person name="Kallberg Y."/>
            <person name="Tangrot J."/>
            <person name="Rosling A."/>
        </authorList>
    </citation>
    <scope>NUCLEOTIDE SEQUENCE</scope>
    <source>
        <strain evidence="1">BR232B</strain>
    </source>
</reference>